<feature type="domain" description="SWIM-type" evidence="2">
    <location>
        <begin position="54"/>
        <end position="91"/>
    </location>
</feature>
<reference evidence="3" key="1">
    <citation type="journal article" date="2019" name="Phytopathology">
        <title>A Novel Group of Rhizobium tumorigenes-Like Agrobacteria Associated with Crown Gall Disease of Rhododendron and Blueberry.</title>
        <authorList>
            <person name="Kuzmanovic N."/>
            <person name="Behrens P."/>
            <person name="Idczak E."/>
            <person name="Wagner S."/>
            <person name="Gotz M."/>
            <person name="Sproer C."/>
            <person name="Bunk B."/>
            <person name="Overmann J."/>
            <person name="Smalla K."/>
        </authorList>
    </citation>
    <scope>NUCLEOTIDE SEQUENCE</scope>
    <source>
        <strain evidence="3">Rho-6.2</strain>
    </source>
</reference>
<geneLocation type="plasmid" evidence="3 4">
    <name>pTi6.2</name>
</geneLocation>
<accession>A0ABY8ITR5</accession>
<keyword evidence="1" id="KW-0862">Zinc</keyword>
<dbReference type="InterPro" id="IPR007527">
    <property type="entry name" value="Znf_SWIM"/>
</dbReference>
<dbReference type="EMBL" id="CP117269">
    <property type="protein sequence ID" value="WFS26290.1"/>
    <property type="molecule type" value="Genomic_DNA"/>
</dbReference>
<evidence type="ECO:0000313" key="4">
    <source>
        <dbReference type="Proteomes" id="UP000318939"/>
    </source>
</evidence>
<organism evidence="3 4">
    <name type="scientific">Rhizobium rhododendri</name>
    <dbReference type="NCBI Taxonomy" id="2506430"/>
    <lineage>
        <taxon>Bacteria</taxon>
        <taxon>Pseudomonadati</taxon>
        <taxon>Pseudomonadota</taxon>
        <taxon>Alphaproteobacteria</taxon>
        <taxon>Hyphomicrobiales</taxon>
        <taxon>Rhizobiaceae</taxon>
        <taxon>Rhizobium/Agrobacterium group</taxon>
        <taxon>Rhizobium</taxon>
    </lineage>
</organism>
<reference evidence="3" key="2">
    <citation type="journal article" date="2023" name="MicrobiologyOpen">
        <title>Genomics of the tumorigenes clade of the family Rhizobiaceae and description of Rhizobium rhododendri sp. nov.</title>
        <authorList>
            <person name="Kuzmanovic N."/>
            <person name="diCenzo G.C."/>
            <person name="Bunk B."/>
            <person name="Sproeer C."/>
            <person name="Fruehling A."/>
            <person name="Neumann-Schaal M."/>
            <person name="Overmann J."/>
            <person name="Smalla K."/>
        </authorList>
    </citation>
    <scope>NUCLEOTIDE SEQUENCE</scope>
    <source>
        <strain evidence="3">Rho-6.2</strain>
        <plasmid evidence="3">pTi6.2</plasmid>
    </source>
</reference>
<keyword evidence="1" id="KW-0863">Zinc-finger</keyword>
<dbReference type="PROSITE" id="PS50966">
    <property type="entry name" value="ZF_SWIM"/>
    <property type="match status" value="1"/>
</dbReference>
<dbReference type="RefSeq" id="WP_142831990.1">
    <property type="nucleotide sequence ID" value="NZ_CP117269.1"/>
</dbReference>
<name>A0ABY8ITR5_9HYPH</name>
<evidence type="ECO:0000313" key="3">
    <source>
        <dbReference type="EMBL" id="WFS26290.1"/>
    </source>
</evidence>
<sequence length="600" mass="65968">MKDAIFDESDVRALATVESFTRGQEYFRRGAVSSLERRGERIIAEVEGSELSPYAVTIELYDGGLAATRCSCSYDWGGACKHIVAVLLKYNEAPSAVHQRPSLADMIGDLDRQALVALLVKRAGHDPGLEPWLEAELETATPGVKGKLASSVNSEVVMRQAERLLSGGYSRRRRWGDDVGAVDEEAFATLIDNAKPLLDIGKGGDALKILVPLMEALVPAWSEQADFDETLHEFFAPLGQFIAEAVLMSDLAAEECDDLMDRLDAWQGMLNDYGLDDYLQVAVDALDQGWDEIGLEDALAGRSRSWPPSGRSDWTTERLTRARLRVLDISGRIDAFLNLANAAGLHGEYAAMLVRLGRINEAGDYARRWFRSDEETLQLARLLKDAGHGDAALDLAEWGVSLASEGDGFAGAASLARWLRDNAGLVGRKKLAMVAARRAFEESLSLEDFEVAATLAGPEWIELRSALLSSLAAARHAWDRTRIYLSEDMIEEAIRSVDLDTLPGNPSDTVLMRLADVAHATHPDWVIEIAERMAGSIMEAGHSGQYVLAAQWLEKAALAYDAAGRFADWIERIDFLIEKHRRKHKLRPLLVALRSPSGTL</sequence>
<proteinExistence type="predicted"/>
<evidence type="ECO:0000259" key="2">
    <source>
        <dbReference type="PROSITE" id="PS50966"/>
    </source>
</evidence>
<keyword evidence="4" id="KW-1185">Reference proteome</keyword>
<keyword evidence="1" id="KW-0479">Metal-binding</keyword>
<protein>
    <submittedName>
        <fullName evidence="3">SWIM zinc finger family protein</fullName>
    </submittedName>
</protein>
<gene>
    <name evidence="3" type="ORF">PR018_24995</name>
</gene>
<dbReference type="Pfam" id="PF04434">
    <property type="entry name" value="SWIM"/>
    <property type="match status" value="1"/>
</dbReference>
<dbReference type="Proteomes" id="UP000318939">
    <property type="component" value="Plasmid pTi6.2"/>
</dbReference>
<evidence type="ECO:0000256" key="1">
    <source>
        <dbReference type="PROSITE-ProRule" id="PRU00325"/>
    </source>
</evidence>
<keyword evidence="3" id="KW-0614">Plasmid</keyword>